<sequence>MTTRPKAPSANEGVTMNSDTQRDDSSMSPEHTLAARLETLESRIAYQEHWLDTLDQAVAAQERRLAQLERINTLMQEKLRDQQRALQDSEMTAPSPQDEVPPHY</sequence>
<feature type="region of interest" description="Disordered" evidence="1">
    <location>
        <begin position="1"/>
        <end position="31"/>
    </location>
</feature>
<dbReference type="Pfam" id="PF04102">
    <property type="entry name" value="SlyX"/>
    <property type="match status" value="1"/>
</dbReference>
<dbReference type="PANTHER" id="PTHR36508:SF1">
    <property type="entry name" value="PROTEIN SLYX"/>
    <property type="match status" value="1"/>
</dbReference>
<feature type="region of interest" description="Disordered" evidence="1">
    <location>
        <begin position="81"/>
        <end position="104"/>
    </location>
</feature>
<protein>
    <submittedName>
        <fullName evidence="2">SlyX family protein</fullName>
    </submittedName>
</protein>
<proteinExistence type="predicted"/>
<dbReference type="KEGG" id="htx:EKK97_02955"/>
<evidence type="ECO:0000256" key="1">
    <source>
        <dbReference type="SAM" id="MobiDB-lite"/>
    </source>
</evidence>
<dbReference type="InterPro" id="IPR007236">
    <property type="entry name" value="SlyX"/>
</dbReference>
<dbReference type="Gene3D" id="1.20.5.300">
    <property type="match status" value="1"/>
</dbReference>
<dbReference type="EMBL" id="CP035042">
    <property type="protein sequence ID" value="QHC48774.1"/>
    <property type="molecule type" value="Genomic_DNA"/>
</dbReference>
<keyword evidence="3" id="KW-1185">Reference proteome</keyword>
<feature type="compositionally biased region" description="Polar residues" evidence="1">
    <location>
        <begin position="84"/>
        <end position="95"/>
    </location>
</feature>
<evidence type="ECO:0000313" key="3">
    <source>
        <dbReference type="Proteomes" id="UP000464013"/>
    </source>
</evidence>
<dbReference type="AlphaFoldDB" id="A0A6I6SK15"/>
<dbReference type="OrthoDB" id="6183310at2"/>
<dbReference type="PANTHER" id="PTHR36508">
    <property type="entry name" value="PROTEIN SLYX"/>
    <property type="match status" value="1"/>
</dbReference>
<dbReference type="RefSeq" id="WP_159548884.1">
    <property type="nucleotide sequence ID" value="NZ_CP035042.1"/>
</dbReference>
<organism evidence="2 3">
    <name type="scientific">Billgrantia tianxiuensis</name>
    <dbReference type="NCBI Taxonomy" id="2497861"/>
    <lineage>
        <taxon>Bacteria</taxon>
        <taxon>Pseudomonadati</taxon>
        <taxon>Pseudomonadota</taxon>
        <taxon>Gammaproteobacteria</taxon>
        <taxon>Oceanospirillales</taxon>
        <taxon>Halomonadaceae</taxon>
        <taxon>Billgrantia</taxon>
    </lineage>
</organism>
<accession>A0A6I6SK15</accession>
<dbReference type="SUPFAM" id="SSF57997">
    <property type="entry name" value="Tropomyosin"/>
    <property type="match status" value="1"/>
</dbReference>
<reference evidence="2 3" key="1">
    <citation type="submission" date="2019-01" db="EMBL/GenBank/DDBJ databases">
        <title>Complete genome of a denitifying bacterium Halomons sp. BC-M4-5.</title>
        <authorList>
            <person name="Wang L."/>
            <person name="Shao Z."/>
        </authorList>
    </citation>
    <scope>NUCLEOTIDE SEQUENCE [LARGE SCALE GENOMIC DNA]</scope>
    <source>
        <strain evidence="2 3">BC-M4-5</strain>
    </source>
</reference>
<dbReference type="Proteomes" id="UP000464013">
    <property type="component" value="Chromosome"/>
</dbReference>
<gene>
    <name evidence="2" type="ORF">EKK97_02955</name>
</gene>
<evidence type="ECO:0000313" key="2">
    <source>
        <dbReference type="EMBL" id="QHC48774.1"/>
    </source>
</evidence>
<name>A0A6I6SK15_9GAMM</name>